<dbReference type="KEGG" id="plig:NAG76_17185"/>
<organism evidence="2 3">
    <name type="scientific">Candidatus Pristimantibacillus lignocellulolyticus</name>
    <dbReference type="NCBI Taxonomy" id="2994561"/>
    <lineage>
        <taxon>Bacteria</taxon>
        <taxon>Bacillati</taxon>
        <taxon>Bacillota</taxon>
        <taxon>Bacilli</taxon>
        <taxon>Bacillales</taxon>
        <taxon>Paenibacillaceae</taxon>
        <taxon>Candidatus Pristimantibacillus</taxon>
    </lineage>
</organism>
<evidence type="ECO:0008006" key="4">
    <source>
        <dbReference type="Google" id="ProtNLM"/>
    </source>
</evidence>
<sequence>MNKKNSVHVFVIVVLLLSGLMVSEQKSAYACTCIESGSYEEALELNDWVFDGVVINKKVKTSLLGLQKSSNSVEWTFQVNGSWKGEVTESITVSSSQSSASCGFEFKDGKRYAVFARDVDGLIVVSLCSNTSIIADNSDIFTELGPYKFEVNVPPAADLVDNVIIDPSSPDAIVNLTSEEELKKNIQDRKNILLFVFICIGLLSIIGAIVLMFRIRRR</sequence>
<feature type="transmembrane region" description="Helical" evidence="1">
    <location>
        <begin position="192"/>
        <end position="213"/>
    </location>
</feature>
<evidence type="ECO:0000313" key="2">
    <source>
        <dbReference type="EMBL" id="URN93552.1"/>
    </source>
</evidence>
<keyword evidence="1" id="KW-0472">Membrane</keyword>
<accession>A0A9J6ZC94</accession>
<protein>
    <recommendedName>
        <fullName evidence="4">Tissue inhibitor of metalloproteinase</fullName>
    </recommendedName>
</protein>
<dbReference type="EMBL" id="CP097899">
    <property type="protein sequence ID" value="URN93552.1"/>
    <property type="molecule type" value="Genomic_DNA"/>
</dbReference>
<dbReference type="InterPro" id="IPR008993">
    <property type="entry name" value="TIMP-like_OB-fold"/>
</dbReference>
<keyword evidence="1" id="KW-1133">Transmembrane helix</keyword>
<keyword evidence="1" id="KW-0812">Transmembrane</keyword>
<dbReference type="Gene3D" id="2.40.50.120">
    <property type="match status" value="1"/>
</dbReference>
<gene>
    <name evidence="2" type="ORF">NAG76_17185</name>
</gene>
<evidence type="ECO:0000256" key="1">
    <source>
        <dbReference type="SAM" id="Phobius"/>
    </source>
</evidence>
<dbReference type="Proteomes" id="UP001056756">
    <property type="component" value="Chromosome"/>
</dbReference>
<dbReference type="AlphaFoldDB" id="A0A9J6ZC94"/>
<reference evidence="2" key="1">
    <citation type="submission" date="2022-05" db="EMBL/GenBank/DDBJ databases">
        <title>Novel bacterial taxa in a minimal lignocellulolytic consortium and its capacity to transform plastics disclosed by genome-resolved metagenomics.</title>
        <authorList>
            <person name="Rodriguez C.A.D."/>
            <person name="Diaz-Garcia L."/>
            <person name="Herrera K."/>
            <person name="Tarazona N.A."/>
            <person name="Sproer C."/>
            <person name="Overmann J."/>
            <person name="Jimenez D.J."/>
        </authorList>
    </citation>
    <scope>NUCLEOTIDE SEQUENCE</scope>
    <source>
        <strain evidence="2">MAG5</strain>
    </source>
</reference>
<evidence type="ECO:0000313" key="3">
    <source>
        <dbReference type="Proteomes" id="UP001056756"/>
    </source>
</evidence>
<dbReference type="SUPFAM" id="SSF50242">
    <property type="entry name" value="TIMP-like"/>
    <property type="match status" value="1"/>
</dbReference>
<name>A0A9J6ZC94_9BACL</name>
<proteinExistence type="predicted"/>